<proteinExistence type="predicted"/>
<dbReference type="Proteomes" id="UP000325315">
    <property type="component" value="Unassembled WGS sequence"/>
</dbReference>
<protein>
    <submittedName>
        <fullName evidence="2">DNA/RNA polymerase superfamily protein</fullName>
    </submittedName>
</protein>
<dbReference type="PANTHER" id="PTHR46148:SF44">
    <property type="entry name" value="GAG-POL POLYPROTEIN"/>
    <property type="match status" value="1"/>
</dbReference>
<dbReference type="EMBL" id="SMMG02000003">
    <property type="protein sequence ID" value="KAA3479921.1"/>
    <property type="molecule type" value="Genomic_DNA"/>
</dbReference>
<dbReference type="Pfam" id="PF24626">
    <property type="entry name" value="SH3_Tf2-1"/>
    <property type="match status" value="1"/>
</dbReference>
<accession>A0A5B6WDP6</accession>
<organism evidence="2 3">
    <name type="scientific">Gossypium australe</name>
    <dbReference type="NCBI Taxonomy" id="47621"/>
    <lineage>
        <taxon>Eukaryota</taxon>
        <taxon>Viridiplantae</taxon>
        <taxon>Streptophyta</taxon>
        <taxon>Embryophyta</taxon>
        <taxon>Tracheophyta</taxon>
        <taxon>Spermatophyta</taxon>
        <taxon>Magnoliopsida</taxon>
        <taxon>eudicotyledons</taxon>
        <taxon>Gunneridae</taxon>
        <taxon>Pentapetalae</taxon>
        <taxon>rosids</taxon>
        <taxon>malvids</taxon>
        <taxon>Malvales</taxon>
        <taxon>Malvaceae</taxon>
        <taxon>Malvoideae</taxon>
        <taxon>Gossypium</taxon>
    </lineage>
</organism>
<dbReference type="PANTHER" id="PTHR46148">
    <property type="entry name" value="CHROMO DOMAIN-CONTAINING PROTEIN"/>
    <property type="match status" value="1"/>
</dbReference>
<dbReference type="InterPro" id="IPR056924">
    <property type="entry name" value="SH3_Tf2-1"/>
</dbReference>
<keyword evidence="3" id="KW-1185">Reference proteome</keyword>
<name>A0A5B6WDP6_9ROSI</name>
<reference evidence="3" key="1">
    <citation type="journal article" date="2019" name="Plant Biotechnol. J.">
        <title>Genome sequencing of the Australian wild diploid species Gossypium australe highlights disease resistance and delayed gland morphogenesis.</title>
        <authorList>
            <person name="Cai Y."/>
            <person name="Cai X."/>
            <person name="Wang Q."/>
            <person name="Wang P."/>
            <person name="Zhang Y."/>
            <person name="Cai C."/>
            <person name="Xu Y."/>
            <person name="Wang K."/>
            <person name="Zhou Z."/>
            <person name="Wang C."/>
            <person name="Geng S."/>
            <person name="Li B."/>
            <person name="Dong Q."/>
            <person name="Hou Y."/>
            <person name="Wang H."/>
            <person name="Ai P."/>
            <person name="Liu Z."/>
            <person name="Yi F."/>
            <person name="Sun M."/>
            <person name="An G."/>
            <person name="Cheng J."/>
            <person name="Zhang Y."/>
            <person name="Shi Q."/>
            <person name="Xie Y."/>
            <person name="Shi X."/>
            <person name="Chang Y."/>
            <person name="Huang F."/>
            <person name="Chen Y."/>
            <person name="Hong S."/>
            <person name="Mi L."/>
            <person name="Sun Q."/>
            <person name="Zhang L."/>
            <person name="Zhou B."/>
            <person name="Peng R."/>
            <person name="Zhang X."/>
            <person name="Liu F."/>
        </authorList>
    </citation>
    <scope>NUCLEOTIDE SEQUENCE [LARGE SCALE GENOMIC DNA]</scope>
    <source>
        <strain evidence="3">cv. PA1801</strain>
    </source>
</reference>
<evidence type="ECO:0000259" key="1">
    <source>
        <dbReference type="Pfam" id="PF24626"/>
    </source>
</evidence>
<sequence length="149" mass="17363">MVVNAELHCIGLNLARNRFTTETEEKVKVIRDYLKAALDHLKQKDIEFQIGDKVFLKVSPWKKILRFGSKGKLSPRFIGPYEIIERIRTVAYRLSLPSELGKIHNVFYVSMLRRYRSDPSRVISPSEIEIQPDITYNKESIRILACEVQ</sequence>
<evidence type="ECO:0000313" key="3">
    <source>
        <dbReference type="Proteomes" id="UP000325315"/>
    </source>
</evidence>
<feature type="domain" description="Tf2-1-like SH3-like" evidence="1">
    <location>
        <begin position="51"/>
        <end position="116"/>
    </location>
</feature>
<gene>
    <name evidence="2" type="ORF">EPI10_020394</name>
</gene>
<comment type="caution">
    <text evidence="2">The sequence shown here is derived from an EMBL/GenBank/DDBJ whole genome shotgun (WGS) entry which is preliminary data.</text>
</comment>
<dbReference type="OrthoDB" id="1909122at2759"/>
<dbReference type="AlphaFoldDB" id="A0A5B6WDP6"/>
<evidence type="ECO:0000313" key="2">
    <source>
        <dbReference type="EMBL" id="KAA3479921.1"/>
    </source>
</evidence>